<keyword evidence="1" id="KW-0812">Transmembrane</keyword>
<dbReference type="AlphaFoldDB" id="A0A523UVS8"/>
<proteinExistence type="predicted"/>
<evidence type="ECO:0000259" key="2">
    <source>
        <dbReference type="Pfam" id="PF13485"/>
    </source>
</evidence>
<evidence type="ECO:0000313" key="3">
    <source>
        <dbReference type="EMBL" id="TET46655.1"/>
    </source>
</evidence>
<sequence>MMLLSNRWKSLISFVVLIPIVPLLAIASTLSSPHFVLEFEQADASLASRILDYSERSFEQVSGQLGHAPTKKIRMVLCSSAETFNGMTKGKFPEWSAAFAIPSENLIILKSPRLLKRNVNFTEVITHEVTHIILHSFVGKARIPRWLDEGFAMYQSREWRIGNSWIVGRAALSNSLHDLGDLEVAFPRSEDEANLAYTESFLAVAYIIQQFGKQALIKLLQEVESSGDMEQAMRKTMGIGYERFKRDWMEYTKSRFSITSFIFSPGIVWSTIIVLFVIVFITKHQRNRRRLLTMDRNDFSFYEDDDVWSSTDEHWE</sequence>
<dbReference type="InterPro" id="IPR039568">
    <property type="entry name" value="Peptidase_MA-like_dom"/>
</dbReference>
<feature type="transmembrane region" description="Helical" evidence="1">
    <location>
        <begin position="261"/>
        <end position="281"/>
    </location>
</feature>
<dbReference type="InterPro" id="IPR027268">
    <property type="entry name" value="Peptidase_M4/M1_CTD_sf"/>
</dbReference>
<keyword evidence="1" id="KW-0472">Membrane</keyword>
<reference evidence="3 4" key="1">
    <citation type="submission" date="2019-03" db="EMBL/GenBank/DDBJ databases">
        <title>Metabolic potential of uncultured bacteria and archaea associated with petroleum seepage in deep-sea sediments.</title>
        <authorList>
            <person name="Dong X."/>
            <person name="Hubert C."/>
        </authorList>
    </citation>
    <scope>NUCLEOTIDE SEQUENCE [LARGE SCALE GENOMIC DNA]</scope>
    <source>
        <strain evidence="3">E44_bin18</strain>
    </source>
</reference>
<dbReference type="EMBL" id="SOJN01000046">
    <property type="protein sequence ID" value="TET46655.1"/>
    <property type="molecule type" value="Genomic_DNA"/>
</dbReference>
<comment type="caution">
    <text evidence="3">The sequence shown here is derived from an EMBL/GenBank/DDBJ whole genome shotgun (WGS) entry which is preliminary data.</text>
</comment>
<accession>A0A523UVS8</accession>
<gene>
    <name evidence="3" type="ORF">E3J62_03365</name>
</gene>
<feature type="domain" description="Peptidase MA-like" evidence="2">
    <location>
        <begin position="93"/>
        <end position="252"/>
    </location>
</feature>
<evidence type="ECO:0000256" key="1">
    <source>
        <dbReference type="SAM" id="Phobius"/>
    </source>
</evidence>
<dbReference type="Gene3D" id="1.10.390.10">
    <property type="entry name" value="Neutral Protease Domain 2"/>
    <property type="match status" value="1"/>
</dbReference>
<keyword evidence="1" id="KW-1133">Transmembrane helix</keyword>
<organism evidence="3 4">
    <name type="scientific">candidate division TA06 bacterium</name>
    <dbReference type="NCBI Taxonomy" id="2250710"/>
    <lineage>
        <taxon>Bacteria</taxon>
        <taxon>Bacteria division TA06</taxon>
    </lineage>
</organism>
<evidence type="ECO:0000313" key="4">
    <source>
        <dbReference type="Proteomes" id="UP000315525"/>
    </source>
</evidence>
<protein>
    <recommendedName>
        <fullName evidence="2">Peptidase MA-like domain-containing protein</fullName>
    </recommendedName>
</protein>
<dbReference type="Pfam" id="PF13485">
    <property type="entry name" value="Peptidase_MA_2"/>
    <property type="match status" value="1"/>
</dbReference>
<dbReference type="Proteomes" id="UP000315525">
    <property type="component" value="Unassembled WGS sequence"/>
</dbReference>
<dbReference type="SUPFAM" id="SSF55486">
    <property type="entry name" value="Metalloproteases ('zincins'), catalytic domain"/>
    <property type="match status" value="1"/>
</dbReference>
<name>A0A523UVS8_UNCT6</name>